<keyword evidence="9" id="KW-0413">Isomerase</keyword>
<keyword evidence="15" id="KW-1185">Reference proteome</keyword>
<comment type="subcellular location">
    <subcellularLocation>
        <location evidence="2">Cytoplasm</location>
    </subcellularLocation>
</comment>
<feature type="domain" description="Alpha-D-phosphohexomutase alpha/beta/alpha" evidence="11">
    <location>
        <begin position="53"/>
        <end position="192"/>
    </location>
</feature>
<dbReference type="Pfam" id="PF02880">
    <property type="entry name" value="PGM_PMM_III"/>
    <property type="match status" value="1"/>
</dbReference>
<dbReference type="GO" id="GO:0008973">
    <property type="term" value="F:phosphopentomutase activity"/>
    <property type="evidence" value="ECO:0007669"/>
    <property type="project" value="TreeGrafter"/>
</dbReference>
<organism evidence="14 15">
    <name type="scientific">Leishmania tarentolae</name>
    <name type="common">Sauroleishmania tarentolae</name>
    <dbReference type="NCBI Taxonomy" id="5689"/>
    <lineage>
        <taxon>Eukaryota</taxon>
        <taxon>Discoba</taxon>
        <taxon>Euglenozoa</taxon>
        <taxon>Kinetoplastea</taxon>
        <taxon>Metakinetoplastina</taxon>
        <taxon>Trypanosomatida</taxon>
        <taxon>Trypanosomatidae</taxon>
        <taxon>Leishmaniinae</taxon>
        <taxon>Leishmania</taxon>
        <taxon>lizard Leishmania</taxon>
    </lineage>
</organism>
<dbReference type="Proteomes" id="UP000419144">
    <property type="component" value="Unassembled WGS sequence"/>
</dbReference>
<dbReference type="CDD" id="cd05799">
    <property type="entry name" value="PGM2"/>
    <property type="match status" value="1"/>
</dbReference>
<gene>
    <name evidence="14" type="ORF">LtaPh_3437100</name>
</gene>
<dbReference type="InterPro" id="IPR016055">
    <property type="entry name" value="A-D-PHexomutase_a/b/a-I/II/III"/>
</dbReference>
<dbReference type="GO" id="GO:0005634">
    <property type="term" value="C:nucleus"/>
    <property type="evidence" value="ECO:0007669"/>
    <property type="project" value="TreeGrafter"/>
</dbReference>
<dbReference type="GO" id="GO:0006006">
    <property type="term" value="P:glucose metabolic process"/>
    <property type="evidence" value="ECO:0007669"/>
    <property type="project" value="UniProtKB-KW"/>
</dbReference>
<dbReference type="InterPro" id="IPR016066">
    <property type="entry name" value="A-D-PHexomutase_CS"/>
</dbReference>
<comment type="similarity">
    <text evidence="3">Belongs to the phosphohexose mutase family.</text>
</comment>
<name>A0A640KS48_LEITA</name>
<dbReference type="FunFam" id="3.40.120.10:FF:000035">
    <property type="entry name" value="Pgm3p"/>
    <property type="match status" value="1"/>
</dbReference>
<evidence type="ECO:0000259" key="13">
    <source>
        <dbReference type="Pfam" id="PF02880"/>
    </source>
</evidence>
<dbReference type="PANTHER" id="PTHR45745">
    <property type="entry name" value="PHOSPHOMANNOMUTASE 45A"/>
    <property type="match status" value="1"/>
</dbReference>
<dbReference type="InterPro" id="IPR005845">
    <property type="entry name" value="A-D-PHexomutase_a/b/a-II"/>
</dbReference>
<dbReference type="PANTHER" id="PTHR45745:SF1">
    <property type="entry name" value="PHOSPHOGLUCOMUTASE 2B-RELATED"/>
    <property type="match status" value="1"/>
</dbReference>
<evidence type="ECO:0000256" key="4">
    <source>
        <dbReference type="ARBA" id="ARBA00022490"/>
    </source>
</evidence>
<dbReference type="VEuPathDB" id="TriTrypDB:LtaPh_3437100"/>
<evidence type="ECO:0000256" key="3">
    <source>
        <dbReference type="ARBA" id="ARBA00010231"/>
    </source>
</evidence>
<reference evidence="14" key="1">
    <citation type="submission" date="2019-11" db="EMBL/GenBank/DDBJ databases">
        <title>Leishmania tarentolae CDS.</title>
        <authorList>
            <person name="Goto Y."/>
            <person name="Yamagishi J."/>
        </authorList>
    </citation>
    <scope>NUCLEOTIDE SEQUENCE [LARGE SCALE GENOMIC DNA]</scope>
    <source>
        <strain evidence="14">Parrot Tar II</strain>
    </source>
</reference>
<keyword evidence="5" id="KW-0313">Glucose metabolism</keyword>
<dbReference type="GO" id="GO:0000287">
    <property type="term" value="F:magnesium ion binding"/>
    <property type="evidence" value="ECO:0007669"/>
    <property type="project" value="InterPro"/>
</dbReference>
<dbReference type="EMBL" id="BLBS01000054">
    <property type="protein sequence ID" value="GET92446.1"/>
    <property type="molecule type" value="Genomic_DNA"/>
</dbReference>
<dbReference type="Gene3D" id="3.40.120.10">
    <property type="entry name" value="Alpha-D-Glucose-1,6-Bisphosphate, subunit A, domain 3"/>
    <property type="match status" value="3"/>
</dbReference>
<evidence type="ECO:0000313" key="14">
    <source>
        <dbReference type="EMBL" id="GET92446.1"/>
    </source>
</evidence>
<evidence type="ECO:0000256" key="7">
    <source>
        <dbReference type="ARBA" id="ARBA00022723"/>
    </source>
</evidence>
<protein>
    <submittedName>
        <fullName evidence="14">Phosphomannomutase-like protein</fullName>
    </submittedName>
</protein>
<accession>A0A640KS48</accession>
<dbReference type="InterPro" id="IPR005846">
    <property type="entry name" value="A-D-PHexomutase_a/b/a-III"/>
</dbReference>
<dbReference type="SUPFAM" id="SSF53738">
    <property type="entry name" value="Phosphoglucomutase, first 3 domains"/>
    <property type="match status" value="3"/>
</dbReference>
<evidence type="ECO:0000256" key="8">
    <source>
        <dbReference type="ARBA" id="ARBA00022842"/>
    </source>
</evidence>
<evidence type="ECO:0000256" key="9">
    <source>
        <dbReference type="ARBA" id="ARBA00023235"/>
    </source>
</evidence>
<feature type="domain" description="Alpha-D-phosphohexomutase alpha/beta/alpha" evidence="12">
    <location>
        <begin position="219"/>
        <end position="324"/>
    </location>
</feature>
<keyword evidence="7" id="KW-0479">Metal-binding</keyword>
<evidence type="ECO:0000256" key="10">
    <source>
        <dbReference type="ARBA" id="ARBA00023277"/>
    </source>
</evidence>
<dbReference type="OrthoDB" id="8300170at2759"/>
<comment type="caution">
    <text evidence="14">The sequence shown here is derived from an EMBL/GenBank/DDBJ whole genome shotgun (WGS) entry which is preliminary data.</text>
</comment>
<evidence type="ECO:0000256" key="2">
    <source>
        <dbReference type="ARBA" id="ARBA00004496"/>
    </source>
</evidence>
<sequence>MEERITNRCTMSSLDAKLKQWLMWDRDPATRQVIESLAAKKDTAELGRRLETRMKFSTAGLRSTMGAGNAHMNRLTVLQTAQGLAAYVKQQFAPSELSRGVVIGYDGRHCSRDFGEITATVMHQHGIKTYLYRDSVPTPFVPYGVRFFKALAGVMVTASHNPKEYNGLKVYWSNGAQIVAPLDASIAASIDANLVPLESSWAPFTAANHVDPYDVVFEDYFATLRSSYSPESDASAVHFTFTAMHGVGTRFTTHGLRHVLNLPESHLSVVAEQAEPNPDFPTVRFPNPEEGRSALALSFATADTHGASVVLANDPDADRLAVAERLPNAEGWHIFTGNEIGALLGWWAMKRARRQGMALERCLLVSTVVSSSILKTMAAKEGAQYSETLTGFKFMGNKALERKALEGLHTLLAYEEAIGFMWGERVMDKDGVTAAVVVADLACYLRKEMQCSLLEHLESLYQQYGYHFTHSSYMTIDDPSRTTALLQSIRTAASGKYPSQVAGRLVTRVVDLAAQIDTAATSGRPSLGMAPMITFHVDGGLSITIRGSGTEPKVKWYAELVTKDAAGKQVLNAFVRKAVHELMQPHKFGLVMRPEDAEAFSKL</sequence>
<keyword evidence="6" id="KW-0597">Phosphoprotein</keyword>
<feature type="domain" description="Alpha-D-phosphohexomutase alpha/beta/alpha" evidence="13">
    <location>
        <begin position="337"/>
        <end position="463"/>
    </location>
</feature>
<evidence type="ECO:0000313" key="15">
    <source>
        <dbReference type="Proteomes" id="UP000419144"/>
    </source>
</evidence>
<dbReference type="GO" id="GO:0005737">
    <property type="term" value="C:cytoplasm"/>
    <property type="evidence" value="ECO:0007669"/>
    <property type="project" value="UniProtKB-SubCell"/>
</dbReference>
<comment type="cofactor">
    <cofactor evidence="1">
        <name>Mg(2+)</name>
        <dbReference type="ChEBI" id="CHEBI:18420"/>
    </cofactor>
</comment>
<dbReference type="InterPro" id="IPR036900">
    <property type="entry name" value="A-D-PHexomutase_C_sf"/>
</dbReference>
<keyword evidence="10" id="KW-0119">Carbohydrate metabolism</keyword>
<dbReference type="SUPFAM" id="SSF55957">
    <property type="entry name" value="Phosphoglucomutase, C-terminal domain"/>
    <property type="match status" value="1"/>
</dbReference>
<evidence type="ECO:0000256" key="5">
    <source>
        <dbReference type="ARBA" id="ARBA00022526"/>
    </source>
</evidence>
<evidence type="ECO:0000256" key="6">
    <source>
        <dbReference type="ARBA" id="ARBA00022553"/>
    </source>
</evidence>
<dbReference type="InterPro" id="IPR005844">
    <property type="entry name" value="A-D-PHexomutase_a/b/a-I"/>
</dbReference>
<evidence type="ECO:0000256" key="1">
    <source>
        <dbReference type="ARBA" id="ARBA00001946"/>
    </source>
</evidence>
<dbReference type="Pfam" id="PF02879">
    <property type="entry name" value="PGM_PMM_II"/>
    <property type="match status" value="1"/>
</dbReference>
<keyword evidence="4" id="KW-0963">Cytoplasm</keyword>
<evidence type="ECO:0000259" key="12">
    <source>
        <dbReference type="Pfam" id="PF02879"/>
    </source>
</evidence>
<evidence type="ECO:0000259" key="11">
    <source>
        <dbReference type="Pfam" id="PF02878"/>
    </source>
</evidence>
<dbReference type="AlphaFoldDB" id="A0A640KS48"/>
<dbReference type="PROSITE" id="PS00710">
    <property type="entry name" value="PGM_PMM"/>
    <property type="match status" value="1"/>
</dbReference>
<dbReference type="GO" id="GO:0006166">
    <property type="term" value="P:purine ribonucleoside salvage"/>
    <property type="evidence" value="ECO:0007669"/>
    <property type="project" value="TreeGrafter"/>
</dbReference>
<dbReference type="Pfam" id="PF02878">
    <property type="entry name" value="PGM_PMM_I"/>
    <property type="match status" value="1"/>
</dbReference>
<keyword evidence="8" id="KW-0460">Magnesium</keyword>
<proteinExistence type="inferred from homology"/>